<keyword evidence="1" id="KW-0472">Membrane</keyword>
<evidence type="ECO:0000313" key="5">
    <source>
        <dbReference type="Proteomes" id="UP000315252"/>
    </source>
</evidence>
<dbReference type="Proteomes" id="UP000315252">
    <property type="component" value="Unassembled WGS sequence"/>
</dbReference>
<feature type="transmembrane region" description="Helical" evidence="1">
    <location>
        <begin position="176"/>
        <end position="199"/>
    </location>
</feature>
<keyword evidence="5" id="KW-1185">Reference proteome</keyword>
<keyword evidence="1" id="KW-0812">Transmembrane</keyword>
<feature type="domain" description="Ice-binding protein C-terminal" evidence="3">
    <location>
        <begin position="180"/>
        <end position="203"/>
    </location>
</feature>
<feature type="signal peptide" evidence="2">
    <location>
        <begin position="1"/>
        <end position="30"/>
    </location>
</feature>
<organism evidence="4 5">
    <name type="scientific">Denitrobaculum tricleocarpae</name>
    <dbReference type="NCBI Taxonomy" id="2591009"/>
    <lineage>
        <taxon>Bacteria</taxon>
        <taxon>Pseudomonadati</taxon>
        <taxon>Pseudomonadota</taxon>
        <taxon>Alphaproteobacteria</taxon>
        <taxon>Rhodospirillales</taxon>
        <taxon>Rhodospirillaceae</taxon>
        <taxon>Denitrobaculum</taxon>
    </lineage>
</organism>
<evidence type="ECO:0000259" key="3">
    <source>
        <dbReference type="Pfam" id="PF07589"/>
    </source>
</evidence>
<name>A0A545TB56_9PROT</name>
<keyword evidence="2" id="KW-0732">Signal</keyword>
<dbReference type="InterPro" id="IPR013424">
    <property type="entry name" value="Ice-binding_C"/>
</dbReference>
<dbReference type="NCBIfam" id="TIGR02595">
    <property type="entry name" value="PEP_CTERM"/>
    <property type="match status" value="1"/>
</dbReference>
<feature type="chain" id="PRO_5022142967" evidence="2">
    <location>
        <begin position="31"/>
        <end position="210"/>
    </location>
</feature>
<proteinExistence type="predicted"/>
<evidence type="ECO:0000313" key="4">
    <source>
        <dbReference type="EMBL" id="TQV74442.1"/>
    </source>
</evidence>
<gene>
    <name evidence="4" type="ORF">FKG95_24500</name>
</gene>
<dbReference type="EMBL" id="VHSH01000010">
    <property type="protein sequence ID" value="TQV74442.1"/>
    <property type="molecule type" value="Genomic_DNA"/>
</dbReference>
<sequence length="210" mass="22098">MTRSYLKICSMAAGIGAGLGVFLTSPAAYAVPVTTTVQGSVDLADASNPFGLSAGDVVTAIATYDDAGIPAVGASNLAFDSDPTFSLTITFGNFTFEASDDDDFGSGFPRFQFSDGALTGIEFERDGFAFGGFTDLTVGEFTGQTQWFLEDNIGSVEVLLEGTWDFANAVTEPNDAVVVVSEPGSLLLFAAGFIGLCGYSRRRRRLIQKL</sequence>
<dbReference type="AlphaFoldDB" id="A0A545TB56"/>
<evidence type="ECO:0000256" key="2">
    <source>
        <dbReference type="SAM" id="SignalP"/>
    </source>
</evidence>
<dbReference type="OrthoDB" id="467621at2"/>
<accession>A0A545TB56</accession>
<protein>
    <submittedName>
        <fullName evidence="4">PEP-CTERM sorting domain-containing protein</fullName>
    </submittedName>
</protein>
<dbReference type="RefSeq" id="WP_142899073.1">
    <property type="nucleotide sequence ID" value="NZ_ML660061.1"/>
</dbReference>
<comment type="caution">
    <text evidence="4">The sequence shown here is derived from an EMBL/GenBank/DDBJ whole genome shotgun (WGS) entry which is preliminary data.</text>
</comment>
<dbReference type="Pfam" id="PF07589">
    <property type="entry name" value="PEP-CTERM"/>
    <property type="match status" value="1"/>
</dbReference>
<reference evidence="4 5" key="1">
    <citation type="submission" date="2019-06" db="EMBL/GenBank/DDBJ databases">
        <title>Whole genome sequence for Rhodospirillaceae sp. R148.</title>
        <authorList>
            <person name="Wang G."/>
        </authorList>
    </citation>
    <scope>NUCLEOTIDE SEQUENCE [LARGE SCALE GENOMIC DNA]</scope>
    <source>
        <strain evidence="4 5">R148</strain>
    </source>
</reference>
<evidence type="ECO:0000256" key="1">
    <source>
        <dbReference type="SAM" id="Phobius"/>
    </source>
</evidence>
<keyword evidence="1" id="KW-1133">Transmembrane helix</keyword>